<keyword evidence="9" id="KW-0347">Helicase</keyword>
<keyword evidence="9" id="KW-0238">DNA-binding</keyword>
<feature type="region of interest" description="Disordered" evidence="6">
    <location>
        <begin position="1910"/>
        <end position="1983"/>
    </location>
</feature>
<feature type="compositionally biased region" description="Low complexity" evidence="6">
    <location>
        <begin position="1310"/>
        <end position="1322"/>
    </location>
</feature>
<feature type="compositionally biased region" description="Polar residues" evidence="6">
    <location>
        <begin position="1392"/>
        <end position="1403"/>
    </location>
</feature>
<dbReference type="Gene3D" id="3.40.50.10810">
    <property type="entry name" value="Tandem AAA-ATPase domain"/>
    <property type="match status" value="1"/>
</dbReference>
<dbReference type="Pfam" id="PF00271">
    <property type="entry name" value="Helicase_C"/>
    <property type="match status" value="1"/>
</dbReference>
<accession>A0A504YB46</accession>
<feature type="region of interest" description="Disordered" evidence="6">
    <location>
        <begin position="1295"/>
        <end position="1324"/>
    </location>
</feature>
<dbReference type="SMART" id="SM00487">
    <property type="entry name" value="DEXDc"/>
    <property type="match status" value="1"/>
</dbReference>
<proteinExistence type="predicted"/>
<feature type="region of interest" description="Disordered" evidence="6">
    <location>
        <begin position="23"/>
        <end position="43"/>
    </location>
</feature>
<dbReference type="SUPFAM" id="SSF54160">
    <property type="entry name" value="Chromo domain-like"/>
    <property type="match status" value="1"/>
</dbReference>
<dbReference type="PROSITE" id="PS00690">
    <property type="entry name" value="DEAH_ATP_HELICASE"/>
    <property type="match status" value="1"/>
</dbReference>
<feature type="compositionally biased region" description="Polar residues" evidence="6">
    <location>
        <begin position="119"/>
        <end position="131"/>
    </location>
</feature>
<dbReference type="STRING" id="46835.A0A504YB46"/>
<evidence type="ECO:0000256" key="6">
    <source>
        <dbReference type="SAM" id="MobiDB-lite"/>
    </source>
</evidence>
<dbReference type="GO" id="GO:0005634">
    <property type="term" value="C:nucleus"/>
    <property type="evidence" value="ECO:0007669"/>
    <property type="project" value="UniProtKB-SubCell"/>
</dbReference>
<protein>
    <submittedName>
        <fullName evidence="9">Chromodomain-helicase-DNA-binding protein 3</fullName>
    </submittedName>
</protein>
<reference evidence="9 10" key="1">
    <citation type="submission" date="2019-04" db="EMBL/GenBank/DDBJ databases">
        <title>Annotation for the trematode Fasciola gigantica.</title>
        <authorList>
            <person name="Choi Y.-J."/>
        </authorList>
    </citation>
    <scope>NUCLEOTIDE SEQUENCE [LARGE SCALE GENOMIC DNA]</scope>
    <source>
        <strain evidence="9">Uganda_cow_1</strain>
    </source>
</reference>
<feature type="compositionally biased region" description="Polar residues" evidence="6">
    <location>
        <begin position="400"/>
        <end position="409"/>
    </location>
</feature>
<dbReference type="CDD" id="cd18793">
    <property type="entry name" value="SF2_C_SNF"/>
    <property type="match status" value="1"/>
</dbReference>
<dbReference type="Gene3D" id="3.40.50.300">
    <property type="entry name" value="P-loop containing nucleotide triphosphate hydrolases"/>
    <property type="match status" value="1"/>
</dbReference>
<feature type="compositionally biased region" description="Polar residues" evidence="6">
    <location>
        <begin position="419"/>
        <end position="428"/>
    </location>
</feature>
<dbReference type="EMBL" id="SUNJ01012221">
    <property type="protein sequence ID" value="TPP58243.1"/>
    <property type="molecule type" value="Genomic_DNA"/>
</dbReference>
<feature type="compositionally biased region" description="Basic and acidic residues" evidence="6">
    <location>
        <begin position="1136"/>
        <end position="1154"/>
    </location>
</feature>
<dbReference type="GO" id="GO:0003677">
    <property type="term" value="F:DNA binding"/>
    <property type="evidence" value="ECO:0007669"/>
    <property type="project" value="UniProtKB-KW"/>
</dbReference>
<feature type="compositionally biased region" description="Polar residues" evidence="6">
    <location>
        <begin position="23"/>
        <end position="33"/>
    </location>
</feature>
<evidence type="ECO:0000313" key="9">
    <source>
        <dbReference type="EMBL" id="TPP58243.1"/>
    </source>
</evidence>
<feature type="region of interest" description="Disordered" evidence="6">
    <location>
        <begin position="119"/>
        <end position="138"/>
    </location>
</feature>
<organism evidence="9 10">
    <name type="scientific">Fasciola gigantica</name>
    <name type="common">Giant liver fluke</name>
    <dbReference type="NCBI Taxonomy" id="46835"/>
    <lineage>
        <taxon>Eukaryota</taxon>
        <taxon>Metazoa</taxon>
        <taxon>Spiralia</taxon>
        <taxon>Lophotrochozoa</taxon>
        <taxon>Platyhelminthes</taxon>
        <taxon>Trematoda</taxon>
        <taxon>Digenea</taxon>
        <taxon>Plagiorchiida</taxon>
        <taxon>Echinostomata</taxon>
        <taxon>Echinostomatoidea</taxon>
        <taxon>Fasciolidae</taxon>
        <taxon>Fasciola</taxon>
    </lineage>
</organism>
<feature type="domain" description="Helicase C-terminal" evidence="8">
    <location>
        <begin position="987"/>
        <end position="1138"/>
    </location>
</feature>
<dbReference type="InterPro" id="IPR002464">
    <property type="entry name" value="DNA/RNA_helicase_DEAH_CS"/>
</dbReference>
<dbReference type="InterPro" id="IPR038718">
    <property type="entry name" value="SNF2-like_sf"/>
</dbReference>
<evidence type="ECO:0000256" key="2">
    <source>
        <dbReference type="ARBA" id="ARBA00022741"/>
    </source>
</evidence>
<comment type="subcellular location">
    <subcellularLocation>
        <location evidence="1">Nucleus</location>
    </subcellularLocation>
</comment>
<dbReference type="PROSITE" id="PS51192">
    <property type="entry name" value="HELICASE_ATP_BIND_1"/>
    <property type="match status" value="1"/>
</dbReference>
<dbReference type="Proteomes" id="UP000316759">
    <property type="component" value="Unassembled WGS sequence"/>
</dbReference>
<dbReference type="PANTHER" id="PTHR45623">
    <property type="entry name" value="CHROMODOMAIN-HELICASE-DNA-BINDING PROTEIN 3-RELATED-RELATED"/>
    <property type="match status" value="1"/>
</dbReference>
<dbReference type="Pfam" id="PF00176">
    <property type="entry name" value="SNF2-rel_dom"/>
    <property type="match status" value="1"/>
</dbReference>
<dbReference type="Pfam" id="PF08074">
    <property type="entry name" value="CHDCT2"/>
    <property type="match status" value="1"/>
</dbReference>
<dbReference type="GO" id="GO:0004386">
    <property type="term" value="F:helicase activity"/>
    <property type="evidence" value="ECO:0007669"/>
    <property type="project" value="UniProtKB-KW"/>
</dbReference>
<keyword evidence="3" id="KW-0378">Hydrolase</keyword>
<dbReference type="GO" id="GO:0005524">
    <property type="term" value="F:ATP binding"/>
    <property type="evidence" value="ECO:0007669"/>
    <property type="project" value="UniProtKB-KW"/>
</dbReference>
<feature type="compositionally biased region" description="Basic and acidic residues" evidence="6">
    <location>
        <begin position="430"/>
        <end position="440"/>
    </location>
</feature>
<dbReference type="GO" id="GO:0016887">
    <property type="term" value="F:ATP hydrolysis activity"/>
    <property type="evidence" value="ECO:0007669"/>
    <property type="project" value="TreeGrafter"/>
</dbReference>
<dbReference type="GO" id="GO:0000785">
    <property type="term" value="C:chromatin"/>
    <property type="evidence" value="ECO:0007669"/>
    <property type="project" value="TreeGrafter"/>
</dbReference>
<dbReference type="GO" id="GO:0003682">
    <property type="term" value="F:chromatin binding"/>
    <property type="evidence" value="ECO:0007669"/>
    <property type="project" value="TreeGrafter"/>
</dbReference>
<keyword evidence="10" id="KW-1185">Reference proteome</keyword>
<dbReference type="GO" id="GO:0140658">
    <property type="term" value="F:ATP-dependent chromatin remodeler activity"/>
    <property type="evidence" value="ECO:0007669"/>
    <property type="project" value="TreeGrafter"/>
</dbReference>
<dbReference type="InterPro" id="IPR012957">
    <property type="entry name" value="CHD_C2"/>
</dbReference>
<evidence type="ECO:0000256" key="4">
    <source>
        <dbReference type="ARBA" id="ARBA00022840"/>
    </source>
</evidence>
<feature type="region of interest" description="Disordered" evidence="6">
    <location>
        <begin position="1136"/>
        <end position="1210"/>
    </location>
</feature>
<gene>
    <name evidence="9" type="ORF">FGIG_06174</name>
</gene>
<feature type="compositionally biased region" description="Polar residues" evidence="6">
    <location>
        <begin position="1935"/>
        <end position="1956"/>
    </location>
</feature>
<dbReference type="InterPro" id="IPR001650">
    <property type="entry name" value="Helicase_C-like"/>
</dbReference>
<name>A0A504YB46_FASGI</name>
<dbReference type="Gene3D" id="2.40.50.40">
    <property type="match status" value="1"/>
</dbReference>
<dbReference type="GO" id="GO:0042393">
    <property type="term" value="F:histone binding"/>
    <property type="evidence" value="ECO:0007669"/>
    <property type="project" value="TreeGrafter"/>
</dbReference>
<dbReference type="SUPFAM" id="SSF52540">
    <property type="entry name" value="P-loop containing nucleoside triphosphate hydrolases"/>
    <property type="match status" value="2"/>
</dbReference>
<dbReference type="OrthoDB" id="5857104at2759"/>
<keyword evidence="4" id="KW-0067">ATP-binding</keyword>
<dbReference type="SMART" id="SM00490">
    <property type="entry name" value="HELICc"/>
    <property type="match status" value="1"/>
</dbReference>
<evidence type="ECO:0000259" key="8">
    <source>
        <dbReference type="PROSITE" id="PS51194"/>
    </source>
</evidence>
<feature type="compositionally biased region" description="Basic residues" evidence="6">
    <location>
        <begin position="1412"/>
        <end position="1425"/>
    </location>
</feature>
<keyword evidence="2" id="KW-0547">Nucleotide-binding</keyword>
<evidence type="ECO:0000256" key="3">
    <source>
        <dbReference type="ARBA" id="ARBA00022801"/>
    </source>
</evidence>
<evidence type="ECO:0000259" key="7">
    <source>
        <dbReference type="PROSITE" id="PS51192"/>
    </source>
</evidence>
<dbReference type="InterPro" id="IPR014001">
    <property type="entry name" value="Helicase_ATP-bd"/>
</dbReference>
<dbReference type="SMART" id="SM01146">
    <property type="entry name" value="DUF1086"/>
    <property type="match status" value="1"/>
</dbReference>
<feature type="compositionally biased region" description="Low complexity" evidence="6">
    <location>
        <begin position="1184"/>
        <end position="1199"/>
    </location>
</feature>
<evidence type="ECO:0000313" key="10">
    <source>
        <dbReference type="Proteomes" id="UP000316759"/>
    </source>
</evidence>
<dbReference type="InterPro" id="IPR049730">
    <property type="entry name" value="SNF2/RAD54-like_C"/>
</dbReference>
<dbReference type="InterPro" id="IPR027417">
    <property type="entry name" value="P-loop_NTPase"/>
</dbReference>
<feature type="region of interest" description="Disordered" evidence="6">
    <location>
        <begin position="400"/>
        <end position="463"/>
    </location>
</feature>
<dbReference type="Gene3D" id="1.10.10.60">
    <property type="entry name" value="Homeodomain-like"/>
    <property type="match status" value="1"/>
</dbReference>
<dbReference type="Pfam" id="PF06461">
    <property type="entry name" value="CHDII_SANT-like"/>
    <property type="match status" value="1"/>
</dbReference>
<feature type="compositionally biased region" description="Polar residues" evidence="6">
    <location>
        <begin position="1295"/>
        <end position="1306"/>
    </location>
</feature>
<dbReference type="InterPro" id="IPR016197">
    <property type="entry name" value="Chromo-like_dom_sf"/>
</dbReference>
<sequence length="1983" mass="223199">MDFSQHSQCHADGDAVIQVDGSASVSQNESELNTPHGDQKHENCIDTPIAGINTTAMDSFAPSDDNLTNKVSHNGEMDLGVSFANTVCDAIQQNMGDFQSSVTRTDSVTLSEQTANQIMSDETAQNSQNPLSEKKTPSILHTKASSSEELLAEQCPTDHQLERLLPDACVNKCSESNPGADHDTTEPKQNDVNTSCLRSSHIRKSLRPRKLLSFGDALSEFVTGEEALVFNKVREPSVSEVASDFIDLPPSPTVRTTSLEGERRRSLRPRRTVKQTDTFENEAELDKLLSDKVTLQAYGPAQHWNTGEYITKNWVAVEKILSHRPLKPKKVTKLLSEAINSYPEYQRELVTCEYFVKFHEQSYWHCAWVPGAMLLALHPSMVRYYMKNLKMKLELQPTLDVSSSSQLDTNGVLEDGTQSKKNISNALSPRQERNLPHDETISETGSVNIPGPDNSEGEPGSGAIPLIIQHSSEELSDEEDKLDNKNDYGDVVNWTSKSPSGAGARRHYLLRWGVESFALVPERIIAVTEPFTPLGSDGNILQPDGWPEHESLLYRHVFVKWLHLSANHYTWEIIEADLDVLEQTVRCPEMTQLKSIKPPDEPEGKLLPVQIRRHLIQLTDLYCRRIAVMLCEAYGARKVLSKQLPPCADPMKAWDACWMNGQPSYLSPVCKCVLHPYQVEGVRWLWHAYHGRINAILADEMGLGKTVQVITLLYLLWKERKDYGPFIIIAPLSTLLNWQREFQIWAPDFHVIVYSGEKSSRTIMQEYELFMPNTHGLATFHVLITSHELACIERPCLQAFSWSVLVVDEAHRLKNKQSRLFKETSQYKADFKVLLTGTPLQNTLEELFHLLNFVDPKTFASFKSLSEQWLDMPKEERIAHLHKQLKHHLLRRLKADVIRDLPKKSEILVFVDLTTLQRKLYKLILTKNYEELRSGSLMNSLMHLQKVCDHPYLLPAGDSIAPRVNPSQPNSAYEPRALIQVSGKMSVLSDMLEGLKSRGHRVLLYSRLTTMLDILEEAILNAGYSYERFDGSVKGPIRQLAIDRFNAPNSKAFIFLLSTRAGGEGINLASADTVILFDSDWNPQCDLQALSRAHRIGQSRHVVVYRFVTRNTMEERIYSVARRKLALTHLVVDQHEQRKQNREEWRNRQAETNKHNAAADTESPFNTPHDSESTSREDAEDGSVTDSSATTVQTSAVSAPIVSSSGNRLSRPEMNEMLRHGVESLFSLDDQLDESELFKAARDCDSDDTKRIVYDAAAIDRLLDRSSLSADKEEPKSVADEYLSVFRVAHFDQATDPSLPNSNSSPAEPATVAAATDVSSSTQKTNEPIGYATFWDRLLRERYMRLTTADNKLRENSKRVVRSVRRYSYDRDMDFESPSELMHADSFRPPEFSNTDFRASTSLRPAGSRSARSAKCKRALKRHLATKVPTMSTGHDLDGDQKTAATRRPMLPRDISPNSSVSSGDVHTNPDQVDSDDDPPYVPSDESADEVVSETGVSFKCKSARTEDDARNEQLEPVLRNRLGEIEIHNIIPMSGEVEPLWIPSLKTSETWKRRIPHLDPKITFENGHMFIYDFGPNDRQAFAGAVMRFGLPPPGIVPPQEWLPNALHHKSPANLFAYTSVFMRHLYDDPNGMDELTDCWSDGLPKESLCVPAVLSRIAIMALIRNKILEFEDINGVHSRTFEAVSTRFKFTIHEGGLTLLRPTWHEEWQCINRIMKPVVKTIGSWTSATKKREEAMYHLQHTWHSRHDFWLLAGIHIHGYMRWNDILMDPRFHLLCTGLEDQTAERQTSVQQNLTKPHGFLLTRLRMLEQALVVEQALREVARAALSGSGDVAGPPVIRVQNLTVCLSNKLAAAGPRKRIALPKEPQAREATRTAVMALQDILEDFYADLPGLPAFVVYTETDDTAANNNSLDPIDDGQLVGTDPADVVDPTPSETEQNATNEANQSKATSSDSLVIEISDDDTEDCASVGKNNDDNIYNS</sequence>
<dbReference type="PROSITE" id="PS51194">
    <property type="entry name" value="HELICASE_CTER"/>
    <property type="match status" value="1"/>
</dbReference>
<evidence type="ECO:0000256" key="1">
    <source>
        <dbReference type="ARBA" id="ARBA00004123"/>
    </source>
</evidence>
<feature type="region of interest" description="Disordered" evidence="6">
    <location>
        <begin position="1382"/>
        <end position="1496"/>
    </location>
</feature>
<keyword evidence="5" id="KW-0539">Nucleus</keyword>
<dbReference type="PANTHER" id="PTHR45623:SF17">
    <property type="entry name" value="CHROMODOMAIN-HELICASE-DNA-BINDING PROTEIN 3-RELATED"/>
    <property type="match status" value="1"/>
</dbReference>
<evidence type="ECO:0000256" key="5">
    <source>
        <dbReference type="ARBA" id="ARBA00023242"/>
    </source>
</evidence>
<comment type="caution">
    <text evidence="9">The sequence shown here is derived from an EMBL/GenBank/DDBJ whole genome shotgun (WGS) entry which is preliminary data.</text>
</comment>
<feature type="compositionally biased region" description="Polar residues" evidence="6">
    <location>
        <begin position="1456"/>
        <end position="1466"/>
    </location>
</feature>
<feature type="domain" description="Helicase ATP-binding" evidence="7">
    <location>
        <begin position="686"/>
        <end position="857"/>
    </location>
</feature>
<dbReference type="InterPro" id="IPR000330">
    <property type="entry name" value="SNF2_N"/>
</dbReference>
<dbReference type="InterPro" id="IPR009462">
    <property type="entry name" value="CHD_II_SANT-like"/>
</dbReference>